<accession>A0A938ZEH1</accession>
<dbReference type="AlphaFoldDB" id="A0A938ZEH1"/>
<reference evidence="1" key="1">
    <citation type="submission" date="2021-02" db="EMBL/GenBank/DDBJ databases">
        <title>Metagenome-assembled genomes from human diarrheal sample B26.</title>
        <authorList>
            <person name="Ateba T.P."/>
            <person name="Alayande K.A."/>
            <person name="Mwanza M."/>
        </authorList>
    </citation>
    <scope>NUCLEOTIDE SEQUENCE</scope>
    <source>
        <strain evidence="1">06WH</strain>
    </source>
</reference>
<proteinExistence type="predicted"/>
<dbReference type="Proteomes" id="UP000737612">
    <property type="component" value="Unassembled WGS sequence"/>
</dbReference>
<gene>
    <name evidence="1" type="ORF">JTJ23_12960</name>
</gene>
<name>A0A938ZEH1_9FIRM</name>
<evidence type="ECO:0000313" key="1">
    <source>
        <dbReference type="EMBL" id="MBN2954467.1"/>
    </source>
</evidence>
<organism evidence="1 2">
    <name type="scientific">Fusicatenibacter saccharivorans</name>
    <dbReference type="NCBI Taxonomy" id="1150298"/>
    <lineage>
        <taxon>Bacteria</taxon>
        <taxon>Bacillati</taxon>
        <taxon>Bacillota</taxon>
        <taxon>Clostridia</taxon>
        <taxon>Lachnospirales</taxon>
        <taxon>Lachnospiraceae</taxon>
        <taxon>Fusicatenibacter</taxon>
    </lineage>
</organism>
<protein>
    <submittedName>
        <fullName evidence="1">Uncharacterized protein</fullName>
    </submittedName>
</protein>
<evidence type="ECO:0000313" key="2">
    <source>
        <dbReference type="Proteomes" id="UP000737612"/>
    </source>
</evidence>
<comment type="caution">
    <text evidence="1">The sequence shown here is derived from an EMBL/GenBank/DDBJ whole genome shotgun (WGS) entry which is preliminary data.</text>
</comment>
<sequence>MGQPIMISMSDIMLLAGAIVTISAAVKVVCEAIERIRKPNKTQDARIAELESKSVKDFNRLNKLEEGNIVTQRALLALLAHGIDGNDIEAMRKAKAELTDYLIER</sequence>
<dbReference type="EMBL" id="JAFHBD010000063">
    <property type="protein sequence ID" value="MBN2954467.1"/>
    <property type="molecule type" value="Genomic_DNA"/>
</dbReference>